<evidence type="ECO:0000313" key="7">
    <source>
        <dbReference type="EMBL" id="JAS12192.1"/>
    </source>
</evidence>
<dbReference type="EMBL" id="GEDC01015997">
    <property type="protein sequence ID" value="JAS21301.1"/>
    <property type="molecule type" value="Transcribed_RNA"/>
</dbReference>
<feature type="transmembrane region" description="Helical" evidence="6">
    <location>
        <begin position="107"/>
        <end position="126"/>
    </location>
</feature>
<evidence type="ECO:0000256" key="3">
    <source>
        <dbReference type="ARBA" id="ARBA00022692"/>
    </source>
</evidence>
<keyword evidence="4 6" id="KW-1133">Transmembrane helix</keyword>
<evidence type="ECO:0000256" key="2">
    <source>
        <dbReference type="ARBA" id="ARBA00007524"/>
    </source>
</evidence>
<proteinExistence type="inferred from homology"/>
<dbReference type="InterPro" id="IPR038330">
    <property type="entry name" value="TspO/MBR-related_sf"/>
</dbReference>
<dbReference type="EMBL" id="GEDC01009370">
    <property type="protein sequence ID" value="JAS27928.1"/>
    <property type="molecule type" value="Transcribed_RNA"/>
</dbReference>
<evidence type="ECO:0000256" key="6">
    <source>
        <dbReference type="SAM" id="Phobius"/>
    </source>
</evidence>
<dbReference type="PANTHER" id="PTHR10057:SF0">
    <property type="entry name" value="TRANSLOCATOR PROTEIN"/>
    <property type="match status" value="1"/>
</dbReference>
<feature type="transmembrane region" description="Helical" evidence="6">
    <location>
        <begin position="6"/>
        <end position="26"/>
    </location>
</feature>
<dbReference type="GO" id="GO:0033013">
    <property type="term" value="P:tetrapyrrole metabolic process"/>
    <property type="evidence" value="ECO:0007669"/>
    <property type="project" value="UniProtKB-ARBA"/>
</dbReference>
<dbReference type="FunFam" id="1.20.1260.100:FF:000001">
    <property type="entry name" value="translocator protein 2"/>
    <property type="match status" value="1"/>
</dbReference>
<feature type="transmembrane region" description="Helical" evidence="6">
    <location>
        <begin position="132"/>
        <end position="152"/>
    </location>
</feature>
<evidence type="ECO:0000256" key="5">
    <source>
        <dbReference type="ARBA" id="ARBA00023136"/>
    </source>
</evidence>
<dbReference type="Pfam" id="PF03073">
    <property type="entry name" value="TspO_MBR"/>
    <property type="match status" value="1"/>
</dbReference>
<name>A0A1B6CFI1_9HEMI</name>
<evidence type="ECO:0000313" key="9">
    <source>
        <dbReference type="EMBL" id="JAS27928.1"/>
    </source>
</evidence>
<evidence type="ECO:0008006" key="10">
    <source>
        <dbReference type="Google" id="ProtNLM"/>
    </source>
</evidence>
<dbReference type="GO" id="GO:0005741">
    <property type="term" value="C:mitochondrial outer membrane"/>
    <property type="evidence" value="ECO:0007669"/>
    <property type="project" value="TreeGrafter"/>
</dbReference>
<dbReference type="PIRSF" id="PIRSF005859">
    <property type="entry name" value="PBR"/>
    <property type="match status" value="1"/>
</dbReference>
<reference evidence="7" key="1">
    <citation type="submission" date="2015-12" db="EMBL/GenBank/DDBJ databases">
        <title>De novo transcriptome assembly of four potential Pierce s Disease insect vectors from Arizona vineyards.</title>
        <authorList>
            <person name="Tassone E.E."/>
        </authorList>
    </citation>
    <scope>NUCLEOTIDE SEQUENCE</scope>
</reference>
<dbReference type="Gene3D" id="1.20.1260.100">
    <property type="entry name" value="TspO/MBR protein"/>
    <property type="match status" value="1"/>
</dbReference>
<sequence>MYDIWPVVGAVALPNIGGFLSGYFVGRENYTTWYESLKKPDWRPPKSAFPIVWTSLYSGMGYASYLVWRDGGGFNGSGKMPLILYGTQLALNFAWSPIFFRLHSLSGGLVDIVLLIGANVATAYTFHQINHVAGYLLIPYLAWLGLAGALNYSIWRDNKPGGATITEVKGQ</sequence>
<evidence type="ECO:0000256" key="1">
    <source>
        <dbReference type="ARBA" id="ARBA00004141"/>
    </source>
</evidence>
<dbReference type="CDD" id="cd15904">
    <property type="entry name" value="TSPO_MBR"/>
    <property type="match status" value="1"/>
</dbReference>
<feature type="transmembrane region" description="Helical" evidence="6">
    <location>
        <begin position="80"/>
        <end position="100"/>
    </location>
</feature>
<protein>
    <recommendedName>
        <fullName evidence="10">Translocator protein</fullName>
    </recommendedName>
</protein>
<dbReference type="AlphaFoldDB" id="A0A1B6CFI1"/>
<evidence type="ECO:0000313" key="8">
    <source>
        <dbReference type="EMBL" id="JAS21301.1"/>
    </source>
</evidence>
<organism evidence="7">
    <name type="scientific">Clastoptera arizonana</name>
    <name type="common">Arizona spittle bug</name>
    <dbReference type="NCBI Taxonomy" id="38151"/>
    <lineage>
        <taxon>Eukaryota</taxon>
        <taxon>Metazoa</taxon>
        <taxon>Ecdysozoa</taxon>
        <taxon>Arthropoda</taxon>
        <taxon>Hexapoda</taxon>
        <taxon>Insecta</taxon>
        <taxon>Pterygota</taxon>
        <taxon>Neoptera</taxon>
        <taxon>Paraneoptera</taxon>
        <taxon>Hemiptera</taxon>
        <taxon>Auchenorrhyncha</taxon>
        <taxon>Cercopoidea</taxon>
        <taxon>Clastopteridae</taxon>
        <taxon>Clastoptera</taxon>
    </lineage>
</organism>
<evidence type="ECO:0000256" key="4">
    <source>
        <dbReference type="ARBA" id="ARBA00022989"/>
    </source>
</evidence>
<keyword evidence="5 6" id="KW-0472">Membrane</keyword>
<dbReference type="InterPro" id="IPR004307">
    <property type="entry name" value="TspO_MBR"/>
</dbReference>
<dbReference type="PANTHER" id="PTHR10057">
    <property type="entry name" value="PERIPHERAL-TYPE BENZODIAZEPINE RECEPTOR"/>
    <property type="match status" value="1"/>
</dbReference>
<accession>A0A1B6CFI1</accession>
<feature type="transmembrane region" description="Helical" evidence="6">
    <location>
        <begin position="47"/>
        <end position="68"/>
    </location>
</feature>
<gene>
    <name evidence="9" type="ORF">g.32750</name>
    <name evidence="7" type="ORF">g.32753</name>
    <name evidence="8" type="ORF">g.32756</name>
</gene>
<keyword evidence="3 6" id="KW-0812">Transmembrane</keyword>
<dbReference type="EMBL" id="GEDC01025106">
    <property type="protein sequence ID" value="JAS12192.1"/>
    <property type="molecule type" value="Transcribed_RNA"/>
</dbReference>
<comment type="subcellular location">
    <subcellularLocation>
        <location evidence="1">Membrane</location>
        <topology evidence="1">Multi-pass membrane protein</topology>
    </subcellularLocation>
</comment>
<comment type="similarity">
    <text evidence="2">Belongs to the TspO/BZRP family.</text>
</comment>